<proteinExistence type="predicted"/>
<name>A0A918GL86_9PSEU</name>
<dbReference type="SUPFAM" id="SSF101478">
    <property type="entry name" value="ADP-ribosylglycohydrolase"/>
    <property type="match status" value="1"/>
</dbReference>
<dbReference type="InterPro" id="IPR005502">
    <property type="entry name" value="Ribosyl_crysJ1"/>
</dbReference>
<reference evidence="2" key="1">
    <citation type="journal article" date="2014" name="Int. J. Syst. Evol. Microbiol.">
        <title>Complete genome sequence of Corynebacterium casei LMG S-19264T (=DSM 44701T), isolated from a smear-ripened cheese.</title>
        <authorList>
            <consortium name="US DOE Joint Genome Institute (JGI-PGF)"/>
            <person name="Walter F."/>
            <person name="Albersmeier A."/>
            <person name="Kalinowski J."/>
            <person name="Ruckert C."/>
        </authorList>
    </citation>
    <scope>NUCLEOTIDE SEQUENCE</scope>
    <source>
        <strain evidence="2">JCM 3276</strain>
    </source>
</reference>
<dbReference type="InterPro" id="IPR036705">
    <property type="entry name" value="Ribosyl_crysJ1_sf"/>
</dbReference>
<protein>
    <submittedName>
        <fullName evidence="2">ADP-ribosylglycohydrolase</fullName>
    </submittedName>
</protein>
<organism evidence="2 3">
    <name type="scientific">Actinokineospora fastidiosa</name>
    <dbReference type="NCBI Taxonomy" id="1816"/>
    <lineage>
        <taxon>Bacteria</taxon>
        <taxon>Bacillati</taxon>
        <taxon>Actinomycetota</taxon>
        <taxon>Actinomycetes</taxon>
        <taxon>Pseudonocardiales</taxon>
        <taxon>Pseudonocardiaceae</taxon>
        <taxon>Actinokineospora</taxon>
    </lineage>
</organism>
<dbReference type="Pfam" id="PF15567">
    <property type="entry name" value="Imm35"/>
    <property type="match status" value="1"/>
</dbReference>
<dbReference type="Pfam" id="PF03747">
    <property type="entry name" value="ADP_ribosyl_GH"/>
    <property type="match status" value="1"/>
</dbReference>
<accession>A0A918GL86</accession>
<dbReference type="AlphaFoldDB" id="A0A918GL86"/>
<reference evidence="2" key="2">
    <citation type="submission" date="2020-09" db="EMBL/GenBank/DDBJ databases">
        <authorList>
            <person name="Sun Q."/>
            <person name="Ohkuma M."/>
        </authorList>
    </citation>
    <scope>NUCLEOTIDE SEQUENCE</scope>
    <source>
        <strain evidence="2">JCM 3276</strain>
    </source>
</reference>
<keyword evidence="3" id="KW-1185">Reference proteome</keyword>
<comment type="caution">
    <text evidence="2">The sequence shown here is derived from an EMBL/GenBank/DDBJ whole genome shotgun (WGS) entry which is preliminary data.</text>
</comment>
<feature type="domain" description="Immunity protein 35" evidence="1">
    <location>
        <begin position="4"/>
        <end position="80"/>
    </location>
</feature>
<dbReference type="Proteomes" id="UP000660680">
    <property type="component" value="Unassembled WGS sequence"/>
</dbReference>
<dbReference type="InterPro" id="IPR029082">
    <property type="entry name" value="Imm35"/>
</dbReference>
<sequence length="723" mass="78952">MDAADAVARVEAWLGELNRAAPGNPVRVDPGAVVRNPEGWYVPYNSIAFLDDGQAGRQIFPPPAIIVREPDGELRFAHPYAGGVSSPVRLPGQPFEQEDVDPYYAESGLGRLGVPRTVVLGWRRLDAAGNQIGYRLNPDYRPGPLQRGFPAPENQVETLVLFAQQGWIDRDMLLAGLVESEVFLEASAPHELDLRQFDQTRRELRVFAASRHLPPDARASLRYDMATLFEHTPDPDTTYLLNIGWTEVPVPRRELAQTLAVLPRRAPRVHETGMVEELTPELEELAARTAAEAGLPEPERMPPQAGPDARRRGYELTFQECCDTVRAVNWLKLPDPDVAPPSQQIARTNRYRADGSTYPVVDTFGKYQLEPIEEVRYGWHRVVGAYVGFAIGEALGSAVDGLTLERIHEEHGPGGLNGYGDPYGRPGRIGPLTQQLLFLTEGVIRSPYRGEPSEELSLRRAVQHAWCRWVNTQGVPWPKADGLLSAIFELRASRDPDPAEFAAARALVLGTPQPSIRGAGVLVAALPAALTLAGSETGSAARAARLAAGVLYRDETDLDAVAYLATVFQGMLTKETYSAPAWVIGREVLGPESDGIAAMVAESMPDFRAGQADYRDPEQIGDGRSALSVLGRAFAAITGFENRPAIALRRAVNHSGRSALTGALVGAFLGARTGLPGLPAELRRPLEFRALIENLATDAVCQFDRTPPPLTRSDDWLLRYPRG</sequence>
<evidence type="ECO:0000313" key="2">
    <source>
        <dbReference type="EMBL" id="GGS45567.1"/>
    </source>
</evidence>
<dbReference type="RefSeq" id="WP_189212632.1">
    <property type="nucleotide sequence ID" value="NZ_BMRB01000004.1"/>
</dbReference>
<dbReference type="EMBL" id="BMRB01000004">
    <property type="protein sequence ID" value="GGS45567.1"/>
    <property type="molecule type" value="Genomic_DNA"/>
</dbReference>
<evidence type="ECO:0000313" key="3">
    <source>
        <dbReference type="Proteomes" id="UP000660680"/>
    </source>
</evidence>
<evidence type="ECO:0000259" key="1">
    <source>
        <dbReference type="Pfam" id="PF15567"/>
    </source>
</evidence>
<dbReference type="Gene3D" id="1.10.4080.10">
    <property type="entry name" value="ADP-ribosylation/Crystallin J1"/>
    <property type="match status" value="1"/>
</dbReference>
<gene>
    <name evidence="2" type="ORF">GCM10010171_45830</name>
</gene>